<dbReference type="AlphaFoldDB" id="A0A365MTF1"/>
<name>A0A365MTF1_GIBIN</name>
<accession>A0A365MTF1</accession>
<gene>
    <name evidence="1" type="ORF">FPRO05_14248</name>
</gene>
<evidence type="ECO:0000313" key="2">
    <source>
        <dbReference type="Proteomes" id="UP000251714"/>
    </source>
</evidence>
<reference evidence="1 2" key="1">
    <citation type="submission" date="2017-12" db="EMBL/GenBank/DDBJ databases">
        <title>Genome sequence of the mycotoxigenic crop pathogen Fusarium proliferatum, strain ITEM 2341 from Date Palm.</title>
        <authorList>
            <person name="Almiman B.F."/>
            <person name="Shittu T.A."/>
            <person name="Muthumeenakshi S."/>
            <person name="Baroncelli R."/>
            <person name="Sreenivasaprasada S."/>
        </authorList>
    </citation>
    <scope>NUCLEOTIDE SEQUENCE [LARGE SCALE GENOMIC DNA]</scope>
    <source>
        <strain evidence="1 2">ITEM 2341</strain>
    </source>
</reference>
<proteinExistence type="predicted"/>
<sequence length="145" mass="16412">MSSPTRLVFYQHEPHQMADVNDYTNRAVVTPQAALAYRGTLQGDCICEPLEEHYGAATRFIPMQDFHELSSKFLIQLALFDCETVTLTAASSRFPRGVILAARREKKALKELLESEEAIREATGQLIRGNEAWIVSVFEVWMAIH</sequence>
<organism evidence="1 2">
    <name type="scientific">Gibberella intermedia</name>
    <name type="common">Bulb rot disease fungus</name>
    <name type="synonym">Fusarium proliferatum</name>
    <dbReference type="NCBI Taxonomy" id="948311"/>
    <lineage>
        <taxon>Eukaryota</taxon>
        <taxon>Fungi</taxon>
        <taxon>Dikarya</taxon>
        <taxon>Ascomycota</taxon>
        <taxon>Pezizomycotina</taxon>
        <taxon>Sordariomycetes</taxon>
        <taxon>Hypocreomycetidae</taxon>
        <taxon>Hypocreales</taxon>
        <taxon>Nectriaceae</taxon>
        <taxon>Fusarium</taxon>
        <taxon>Fusarium fujikuroi species complex</taxon>
    </lineage>
</organism>
<dbReference type="Proteomes" id="UP000251714">
    <property type="component" value="Unassembled WGS sequence"/>
</dbReference>
<dbReference type="EMBL" id="PKMI01000047">
    <property type="protein sequence ID" value="RBA11766.1"/>
    <property type="molecule type" value="Genomic_DNA"/>
</dbReference>
<evidence type="ECO:0000313" key="1">
    <source>
        <dbReference type="EMBL" id="RBA11766.1"/>
    </source>
</evidence>
<comment type="caution">
    <text evidence="1">The sequence shown here is derived from an EMBL/GenBank/DDBJ whole genome shotgun (WGS) entry which is preliminary data.</text>
</comment>
<protein>
    <submittedName>
        <fullName evidence="1">Uncharacterized protein</fullName>
    </submittedName>
</protein>